<dbReference type="GO" id="GO:0009037">
    <property type="term" value="F:tyrosine-based site-specific recombinase activity"/>
    <property type="evidence" value="ECO:0007669"/>
    <property type="project" value="UniProtKB-UniRule"/>
</dbReference>
<dbReference type="RefSeq" id="WP_153499555.1">
    <property type="nucleotide sequence ID" value="NZ_WIRE01000001.1"/>
</dbReference>
<dbReference type="InterPro" id="IPR011931">
    <property type="entry name" value="Recomb_XerC"/>
</dbReference>
<dbReference type="GO" id="GO:0003677">
    <property type="term" value="F:DNA binding"/>
    <property type="evidence" value="ECO:0007669"/>
    <property type="project" value="UniProtKB-UniRule"/>
</dbReference>
<dbReference type="InterPro" id="IPR011010">
    <property type="entry name" value="DNA_brk_join_enz"/>
</dbReference>
<keyword evidence="9 11" id="KW-0233">DNA recombination</keyword>
<evidence type="ECO:0000256" key="10">
    <source>
        <dbReference type="ARBA" id="ARBA00023306"/>
    </source>
</evidence>
<evidence type="ECO:0000256" key="5">
    <source>
        <dbReference type="ARBA" id="ARBA00022618"/>
    </source>
</evidence>
<dbReference type="PROSITE" id="PS51900">
    <property type="entry name" value="CB"/>
    <property type="match status" value="1"/>
</dbReference>
<dbReference type="Gene3D" id="1.10.443.10">
    <property type="entry name" value="Intergrase catalytic core"/>
    <property type="match status" value="1"/>
</dbReference>
<keyword evidence="7 11" id="KW-0229">DNA integration</keyword>
<dbReference type="SUPFAM" id="SSF56349">
    <property type="entry name" value="DNA breaking-rejoining enzymes"/>
    <property type="match status" value="1"/>
</dbReference>
<feature type="active site" evidence="11">
    <location>
        <position position="252"/>
    </location>
</feature>
<comment type="subunit">
    <text evidence="11">Forms a cyclic heterotetrameric complex composed of two molecules of XerC and two molecules of XerD.</text>
</comment>
<dbReference type="GO" id="GO:0007059">
    <property type="term" value="P:chromosome segregation"/>
    <property type="evidence" value="ECO:0007669"/>
    <property type="project" value="UniProtKB-UniRule"/>
</dbReference>
<dbReference type="GO" id="GO:0051301">
    <property type="term" value="P:cell division"/>
    <property type="evidence" value="ECO:0007669"/>
    <property type="project" value="UniProtKB-UniRule"/>
</dbReference>
<evidence type="ECO:0000256" key="6">
    <source>
        <dbReference type="ARBA" id="ARBA00022829"/>
    </source>
</evidence>
<dbReference type="InterPro" id="IPR002104">
    <property type="entry name" value="Integrase_catalytic"/>
</dbReference>
<dbReference type="PANTHER" id="PTHR30349">
    <property type="entry name" value="PHAGE INTEGRASE-RELATED"/>
    <property type="match status" value="1"/>
</dbReference>
<dbReference type="NCBIfam" id="TIGR02224">
    <property type="entry name" value="recomb_XerC"/>
    <property type="match status" value="1"/>
</dbReference>
<keyword evidence="15" id="KW-1185">Reference proteome</keyword>
<dbReference type="Gene3D" id="1.10.150.130">
    <property type="match status" value="1"/>
</dbReference>
<feature type="active site" evidence="11">
    <location>
        <position position="158"/>
    </location>
</feature>
<dbReference type="NCBIfam" id="NF001399">
    <property type="entry name" value="PRK00283.1"/>
    <property type="match status" value="1"/>
</dbReference>
<comment type="function">
    <text evidence="11">Site-specific tyrosine recombinase, which acts by catalyzing the cutting and rejoining of the recombining DNA molecules. The XerC-XerD complex is essential to convert dimers of the bacterial chromosome into monomers to permit their segregation at cell division. It also contributes to the segregational stability of plasmids.</text>
</comment>
<comment type="caution">
    <text evidence="14">The sequence shown here is derived from an EMBL/GenBank/DDBJ whole genome shotgun (WGS) entry which is preliminary data.</text>
</comment>
<dbReference type="InterPro" id="IPR004107">
    <property type="entry name" value="Integrase_SAM-like_N"/>
</dbReference>
<feature type="active site" evidence="11">
    <location>
        <position position="255"/>
    </location>
</feature>
<feature type="active site" description="O-(3'-phospho-DNA)-tyrosine intermediate" evidence="11">
    <location>
        <position position="287"/>
    </location>
</feature>
<name>A0A6N7LTH1_9GAMM</name>
<evidence type="ECO:0000256" key="11">
    <source>
        <dbReference type="HAMAP-Rule" id="MF_01808"/>
    </source>
</evidence>
<dbReference type="Proteomes" id="UP000469421">
    <property type="component" value="Unassembled WGS sequence"/>
</dbReference>
<dbReference type="HAMAP" id="MF_01808">
    <property type="entry name" value="Recomb_XerC_XerD"/>
    <property type="match status" value="1"/>
</dbReference>
<evidence type="ECO:0000259" key="12">
    <source>
        <dbReference type="PROSITE" id="PS51898"/>
    </source>
</evidence>
<feature type="active site" evidence="11">
    <location>
        <position position="182"/>
    </location>
</feature>
<keyword evidence="5 11" id="KW-0132">Cell division</keyword>
<organism evidence="14 15">
    <name type="scientific">Alcanivorax sediminis</name>
    <dbReference type="NCBI Taxonomy" id="2663008"/>
    <lineage>
        <taxon>Bacteria</taxon>
        <taxon>Pseudomonadati</taxon>
        <taxon>Pseudomonadota</taxon>
        <taxon>Gammaproteobacteria</taxon>
        <taxon>Oceanospirillales</taxon>
        <taxon>Alcanivoracaceae</taxon>
        <taxon>Alcanivorax</taxon>
    </lineage>
</organism>
<protein>
    <recommendedName>
        <fullName evidence="3 11">Tyrosine recombinase XerC</fullName>
    </recommendedName>
</protein>
<dbReference type="PROSITE" id="PS51898">
    <property type="entry name" value="TYR_RECOMBINASE"/>
    <property type="match status" value="1"/>
</dbReference>
<dbReference type="Pfam" id="PF00589">
    <property type="entry name" value="Phage_integrase"/>
    <property type="match status" value="1"/>
</dbReference>
<evidence type="ECO:0000256" key="7">
    <source>
        <dbReference type="ARBA" id="ARBA00022908"/>
    </source>
</evidence>
<feature type="active site" evidence="11">
    <location>
        <position position="278"/>
    </location>
</feature>
<dbReference type="AlphaFoldDB" id="A0A6N7LTH1"/>
<dbReference type="InterPro" id="IPR050090">
    <property type="entry name" value="Tyrosine_recombinase_XerCD"/>
</dbReference>
<evidence type="ECO:0000256" key="1">
    <source>
        <dbReference type="ARBA" id="ARBA00004496"/>
    </source>
</evidence>
<dbReference type="GO" id="GO:0006313">
    <property type="term" value="P:DNA transposition"/>
    <property type="evidence" value="ECO:0007669"/>
    <property type="project" value="UniProtKB-UniRule"/>
</dbReference>
<accession>A0A6N7LTH1</accession>
<dbReference type="InterPro" id="IPR044068">
    <property type="entry name" value="CB"/>
</dbReference>
<keyword evidence="10 11" id="KW-0131">Cell cycle</keyword>
<keyword evidence="8 11" id="KW-0238">DNA-binding</keyword>
<proteinExistence type="inferred from homology"/>
<reference evidence="14 15" key="1">
    <citation type="submission" date="2019-10" db="EMBL/GenBank/DDBJ databases">
        <title>Alcanivorax sp.PA15-N-34 draft genome sequence.</title>
        <authorList>
            <person name="Liao X."/>
            <person name="Shao Z."/>
        </authorList>
    </citation>
    <scope>NUCLEOTIDE SEQUENCE [LARGE SCALE GENOMIC DNA]</scope>
    <source>
        <strain evidence="14 15">PA15-N-34</strain>
    </source>
</reference>
<comment type="subcellular location">
    <subcellularLocation>
        <location evidence="1 11">Cytoplasm</location>
    </subcellularLocation>
</comment>
<dbReference type="EMBL" id="WIRE01000001">
    <property type="protein sequence ID" value="MQX52666.1"/>
    <property type="molecule type" value="Genomic_DNA"/>
</dbReference>
<evidence type="ECO:0000256" key="3">
    <source>
        <dbReference type="ARBA" id="ARBA00015804"/>
    </source>
</evidence>
<dbReference type="PANTHER" id="PTHR30349:SF81">
    <property type="entry name" value="TYROSINE RECOMBINASE XERC"/>
    <property type="match status" value="1"/>
</dbReference>
<evidence type="ECO:0000259" key="13">
    <source>
        <dbReference type="PROSITE" id="PS51900"/>
    </source>
</evidence>
<sequence>MNSEKNDASDVIDSSLLMINSFLKHLESERRLSPHTVSNYQRDLKEAARVLRQPDWAGVTVHDIRSLVATLHRQGKGGKTISRQLSTLRTFYRYLMREGIAKDNPVMDVRAPKSGKRLPKALDADQVSQLLDAGIDKGDPLSLRDQAIMELFYACGLRLAELLSLDIDSIDMSAAQLLVTGKGNKTRQLPMGKPAVTALKRWLKARTLFVKDSAEKAVFLSKNGKRLSPSSVQQRLKRHALERGLDDHLHPHKLRHSFATHLLESSGDLRAVQELLGHADLATTQVYTHLDFQHLAQVYDGAHPRAQRRSEDDEESS</sequence>
<keyword evidence="4 11" id="KW-0963">Cytoplasm</keyword>
<keyword evidence="6 11" id="KW-0159">Chromosome partition</keyword>
<gene>
    <name evidence="11 14" type="primary">xerC</name>
    <name evidence="14" type="ORF">GFN93_05355</name>
</gene>
<feature type="domain" description="Core-binding (CB)" evidence="13">
    <location>
        <begin position="13"/>
        <end position="96"/>
    </location>
</feature>
<evidence type="ECO:0000256" key="2">
    <source>
        <dbReference type="ARBA" id="ARBA00006657"/>
    </source>
</evidence>
<evidence type="ECO:0000256" key="9">
    <source>
        <dbReference type="ARBA" id="ARBA00023172"/>
    </source>
</evidence>
<dbReference type="Pfam" id="PF02899">
    <property type="entry name" value="Phage_int_SAM_1"/>
    <property type="match status" value="1"/>
</dbReference>
<dbReference type="InterPro" id="IPR013762">
    <property type="entry name" value="Integrase-like_cat_sf"/>
</dbReference>
<feature type="domain" description="Tyr recombinase" evidence="12">
    <location>
        <begin position="117"/>
        <end position="300"/>
    </location>
</feature>
<dbReference type="GO" id="GO:0005737">
    <property type="term" value="C:cytoplasm"/>
    <property type="evidence" value="ECO:0007669"/>
    <property type="project" value="UniProtKB-SubCell"/>
</dbReference>
<dbReference type="CDD" id="cd00798">
    <property type="entry name" value="INT_XerDC_C"/>
    <property type="match status" value="1"/>
</dbReference>
<dbReference type="InterPro" id="IPR023009">
    <property type="entry name" value="Tyrosine_recombinase_XerC/XerD"/>
</dbReference>
<evidence type="ECO:0000256" key="8">
    <source>
        <dbReference type="ARBA" id="ARBA00023125"/>
    </source>
</evidence>
<evidence type="ECO:0000313" key="15">
    <source>
        <dbReference type="Proteomes" id="UP000469421"/>
    </source>
</evidence>
<dbReference type="InterPro" id="IPR010998">
    <property type="entry name" value="Integrase_recombinase_N"/>
</dbReference>
<comment type="similarity">
    <text evidence="2 11">Belongs to the 'phage' integrase family. XerC subfamily.</text>
</comment>
<evidence type="ECO:0000256" key="4">
    <source>
        <dbReference type="ARBA" id="ARBA00022490"/>
    </source>
</evidence>
<evidence type="ECO:0000313" key="14">
    <source>
        <dbReference type="EMBL" id="MQX52666.1"/>
    </source>
</evidence>